<dbReference type="Proteomes" id="UP000317550">
    <property type="component" value="Chromosome"/>
</dbReference>
<dbReference type="InterPro" id="IPR013976">
    <property type="entry name" value="HDOD"/>
</dbReference>
<dbReference type="InterPro" id="IPR052340">
    <property type="entry name" value="RNase_Y/CdgJ"/>
</dbReference>
<evidence type="ECO:0000256" key="1">
    <source>
        <dbReference type="SAM" id="MobiDB-lite"/>
    </source>
</evidence>
<dbReference type="OrthoDB" id="9126875at2"/>
<proteinExistence type="predicted"/>
<dbReference type="Gene3D" id="1.10.3210.10">
    <property type="entry name" value="Hypothetical protein af1432"/>
    <property type="match status" value="1"/>
</dbReference>
<reference evidence="4" key="1">
    <citation type="submission" date="2019-07" db="EMBL/GenBank/DDBJ databases">
        <title>Chitinimonas sp. nov., isolated from Ny-Alesund, arctica soil.</title>
        <authorList>
            <person name="Xu Q."/>
            <person name="Peng F."/>
        </authorList>
    </citation>
    <scope>NUCLEOTIDE SEQUENCE [LARGE SCALE GENOMIC DNA]</scope>
    <source>
        <strain evidence="4">R3-44</strain>
    </source>
</reference>
<organism evidence="3 4">
    <name type="scientific">Chitinimonas arctica</name>
    <dbReference type="NCBI Taxonomy" id="2594795"/>
    <lineage>
        <taxon>Bacteria</taxon>
        <taxon>Pseudomonadati</taxon>
        <taxon>Pseudomonadota</taxon>
        <taxon>Betaproteobacteria</taxon>
        <taxon>Neisseriales</taxon>
        <taxon>Chitinibacteraceae</taxon>
        <taxon>Chitinimonas</taxon>
    </lineage>
</organism>
<dbReference type="KEGG" id="cari:FNU76_08265"/>
<accession>A0A516SEB4</accession>
<gene>
    <name evidence="3" type="ORF">FNU76_08265</name>
</gene>
<dbReference type="AlphaFoldDB" id="A0A516SEB4"/>
<evidence type="ECO:0000259" key="2">
    <source>
        <dbReference type="PROSITE" id="PS51833"/>
    </source>
</evidence>
<dbReference type="EMBL" id="CP041730">
    <property type="protein sequence ID" value="QDQ26358.1"/>
    <property type="molecule type" value="Genomic_DNA"/>
</dbReference>
<name>A0A516SEB4_9NEIS</name>
<sequence length="303" mass="33562">MIEQALASIDAWIRLFEASALPILAHTRNALRQLGEKGDDATVHDLAAIVRHDTLLALQVLRYLQQHRSAHQLTDVTTVDRAILMIGVNPLLRAFTDAETVENLLHGQPHALDTVRAVLQRAYHAAVCADTWGGFRHDIDSSEVMTAALLRDSAEVLVASFAPKLMLRIRAMQQRDHRLRSSLVQKTVLGFPLIELQMALIDAWKLPPILKMLMDERHAEHPRVRTVATAVAYARHSASGWDNTALPDDYQSVAALIGLGFEKATHISHEATKKAQKDWQWYGAHPPAPPPEQVLPSGNASDA</sequence>
<dbReference type="PANTHER" id="PTHR33525">
    <property type="match status" value="1"/>
</dbReference>
<dbReference type="PROSITE" id="PS51833">
    <property type="entry name" value="HDOD"/>
    <property type="match status" value="1"/>
</dbReference>
<evidence type="ECO:0000313" key="3">
    <source>
        <dbReference type="EMBL" id="QDQ26358.1"/>
    </source>
</evidence>
<dbReference type="Pfam" id="PF08668">
    <property type="entry name" value="HDOD"/>
    <property type="match status" value="1"/>
</dbReference>
<dbReference type="SUPFAM" id="SSF109604">
    <property type="entry name" value="HD-domain/PDEase-like"/>
    <property type="match status" value="1"/>
</dbReference>
<evidence type="ECO:0000313" key="4">
    <source>
        <dbReference type="Proteomes" id="UP000317550"/>
    </source>
</evidence>
<dbReference type="PANTHER" id="PTHR33525:SF3">
    <property type="entry name" value="RIBONUCLEASE Y"/>
    <property type="match status" value="1"/>
</dbReference>
<dbReference type="RefSeq" id="WP_144277757.1">
    <property type="nucleotide sequence ID" value="NZ_CP041730.1"/>
</dbReference>
<feature type="domain" description="HDOD" evidence="2">
    <location>
        <begin position="21"/>
        <end position="220"/>
    </location>
</feature>
<keyword evidence="4" id="KW-1185">Reference proteome</keyword>
<protein>
    <submittedName>
        <fullName evidence="3">HDOD domain-containing protein</fullName>
    </submittedName>
</protein>
<feature type="region of interest" description="Disordered" evidence="1">
    <location>
        <begin position="278"/>
        <end position="303"/>
    </location>
</feature>